<keyword evidence="7 10" id="KW-0342">GTP-binding</keyword>
<dbReference type="OrthoDB" id="9804921at2"/>
<dbReference type="HAMAP" id="MF_00321">
    <property type="entry name" value="GTPase_EngB"/>
    <property type="match status" value="1"/>
</dbReference>
<dbReference type="NCBIfam" id="TIGR03598">
    <property type="entry name" value="GTPase_YsxC"/>
    <property type="match status" value="1"/>
</dbReference>
<sequence>MKANNRFEKEPNQDYVTQFTKAEFVLSAPKLTFCPEDNLPEFCLAGRSNVGKSSIVNALTNQSKLAKTSNVPGKTREMNYFRINDSWYLVDLPGYGYAKVSKKEQQRWGQAMTEYLLKRQQLCLVLIVLDIRHKPHESDLDFMFWLAENAIPFANVFNKADKVGKKHHHDALVSLKELHEEMNIEVPVISISAQKKDGLTDLENLITEFIDDVPEA</sequence>
<dbReference type="PANTHER" id="PTHR11649">
    <property type="entry name" value="MSS1/TRME-RELATED GTP-BINDING PROTEIN"/>
    <property type="match status" value="1"/>
</dbReference>
<keyword evidence="4" id="KW-0479">Metal-binding</keyword>
<dbReference type="Pfam" id="PF01926">
    <property type="entry name" value="MMR_HSR1"/>
    <property type="match status" value="1"/>
</dbReference>
<comment type="similarity">
    <text evidence="2 10">Belongs to the TRAFAC class TrmE-Era-EngA-EngB-Septin-like GTPase superfamily. EngB GTPase family.</text>
</comment>
<evidence type="ECO:0000256" key="4">
    <source>
        <dbReference type="ARBA" id="ARBA00022723"/>
    </source>
</evidence>
<evidence type="ECO:0000256" key="6">
    <source>
        <dbReference type="ARBA" id="ARBA00022842"/>
    </source>
</evidence>
<evidence type="ECO:0000256" key="10">
    <source>
        <dbReference type="HAMAP-Rule" id="MF_00321"/>
    </source>
</evidence>
<name>A0A345UIW4_9BACT</name>
<dbReference type="PROSITE" id="PS51706">
    <property type="entry name" value="G_ENGB"/>
    <property type="match status" value="1"/>
</dbReference>
<evidence type="ECO:0000256" key="8">
    <source>
        <dbReference type="ARBA" id="ARBA00023210"/>
    </source>
</evidence>
<feature type="domain" description="EngB-type G" evidence="11">
    <location>
        <begin position="38"/>
        <end position="212"/>
    </location>
</feature>
<dbReference type="CDD" id="cd01876">
    <property type="entry name" value="YihA_EngB"/>
    <property type="match status" value="1"/>
</dbReference>
<dbReference type="SUPFAM" id="SSF52540">
    <property type="entry name" value="P-loop containing nucleoside triphosphate hydrolases"/>
    <property type="match status" value="1"/>
</dbReference>
<keyword evidence="5 10" id="KW-0547">Nucleotide-binding</keyword>
<organism evidence="12 13">
    <name type="scientific">Cyclonatronum proteinivorum</name>
    <dbReference type="NCBI Taxonomy" id="1457365"/>
    <lineage>
        <taxon>Bacteria</taxon>
        <taxon>Pseudomonadati</taxon>
        <taxon>Balneolota</taxon>
        <taxon>Balneolia</taxon>
        <taxon>Balneolales</taxon>
        <taxon>Cyclonatronaceae</taxon>
        <taxon>Cyclonatronum</taxon>
    </lineage>
</organism>
<dbReference type="RefSeq" id="WP_114983693.1">
    <property type="nucleotide sequence ID" value="NZ_CP027806.1"/>
</dbReference>
<dbReference type="InterPro" id="IPR030393">
    <property type="entry name" value="G_ENGB_dom"/>
</dbReference>
<dbReference type="InterPro" id="IPR006073">
    <property type="entry name" value="GTP-bd"/>
</dbReference>
<dbReference type="GO" id="GO:0000917">
    <property type="term" value="P:division septum assembly"/>
    <property type="evidence" value="ECO:0007669"/>
    <property type="project" value="UniProtKB-KW"/>
</dbReference>
<dbReference type="InterPro" id="IPR027417">
    <property type="entry name" value="P-loop_NTPase"/>
</dbReference>
<reference evidence="12 13" key="1">
    <citation type="submission" date="2018-03" db="EMBL/GenBank/DDBJ databases">
        <title>Phenotypic and genomic properties of Cyclonatronum proteinivorum gen. nov., sp. nov., a haloalkaliphilic bacteroidete from soda lakes possessing Na+-translocating rhodopsin.</title>
        <authorList>
            <person name="Toshchakov S.V."/>
            <person name="Korzhenkov A."/>
            <person name="Samarov N.I."/>
            <person name="Kublanov I.V."/>
            <person name="Muntyan M.S."/>
            <person name="Sorokin D.Y."/>
        </authorList>
    </citation>
    <scope>NUCLEOTIDE SEQUENCE [LARGE SCALE GENOMIC DNA]</scope>
    <source>
        <strain evidence="12 13">Omega</strain>
    </source>
</reference>
<dbReference type="EMBL" id="CP027806">
    <property type="protein sequence ID" value="AXJ00416.1"/>
    <property type="molecule type" value="Genomic_DNA"/>
</dbReference>
<evidence type="ECO:0000256" key="9">
    <source>
        <dbReference type="ARBA" id="ARBA00023306"/>
    </source>
</evidence>
<accession>A0A345UIW4</accession>
<dbReference type="PANTHER" id="PTHR11649:SF13">
    <property type="entry name" value="ENGB-TYPE G DOMAIN-CONTAINING PROTEIN"/>
    <property type="match status" value="1"/>
</dbReference>
<evidence type="ECO:0000256" key="5">
    <source>
        <dbReference type="ARBA" id="ARBA00022741"/>
    </source>
</evidence>
<evidence type="ECO:0000256" key="7">
    <source>
        <dbReference type="ARBA" id="ARBA00023134"/>
    </source>
</evidence>
<keyword evidence="6" id="KW-0460">Magnesium</keyword>
<keyword evidence="3 10" id="KW-0132">Cell division</keyword>
<dbReference type="GO" id="GO:0046872">
    <property type="term" value="F:metal ion binding"/>
    <property type="evidence" value="ECO:0007669"/>
    <property type="project" value="UniProtKB-KW"/>
</dbReference>
<dbReference type="FunFam" id="3.40.50.300:FF:000098">
    <property type="entry name" value="Probable GTP-binding protein EngB"/>
    <property type="match status" value="1"/>
</dbReference>
<evidence type="ECO:0000256" key="1">
    <source>
        <dbReference type="ARBA" id="ARBA00001946"/>
    </source>
</evidence>
<evidence type="ECO:0000256" key="3">
    <source>
        <dbReference type="ARBA" id="ARBA00022618"/>
    </source>
</evidence>
<dbReference type="Gene3D" id="3.40.50.300">
    <property type="entry name" value="P-loop containing nucleotide triphosphate hydrolases"/>
    <property type="match status" value="1"/>
</dbReference>
<dbReference type="KEGG" id="cprv:CYPRO_1152"/>
<dbReference type="AlphaFoldDB" id="A0A345UIW4"/>
<gene>
    <name evidence="10" type="primary">engB</name>
    <name evidence="12" type="ORF">CYPRO_1152</name>
</gene>
<keyword evidence="8 10" id="KW-0717">Septation</keyword>
<keyword evidence="9 10" id="KW-0131">Cell cycle</keyword>
<dbReference type="Proteomes" id="UP000254808">
    <property type="component" value="Chromosome"/>
</dbReference>
<comment type="cofactor">
    <cofactor evidence="1">
        <name>Mg(2+)</name>
        <dbReference type="ChEBI" id="CHEBI:18420"/>
    </cofactor>
</comment>
<dbReference type="GO" id="GO:0005525">
    <property type="term" value="F:GTP binding"/>
    <property type="evidence" value="ECO:0007669"/>
    <property type="project" value="UniProtKB-UniRule"/>
</dbReference>
<comment type="function">
    <text evidence="10">Necessary for normal cell division and for the maintenance of normal septation.</text>
</comment>
<evidence type="ECO:0000313" key="12">
    <source>
        <dbReference type="EMBL" id="AXJ00416.1"/>
    </source>
</evidence>
<dbReference type="InterPro" id="IPR019987">
    <property type="entry name" value="GTP-bd_ribosome_bio_YsxC"/>
</dbReference>
<evidence type="ECO:0000313" key="13">
    <source>
        <dbReference type="Proteomes" id="UP000254808"/>
    </source>
</evidence>
<keyword evidence="13" id="KW-1185">Reference proteome</keyword>
<evidence type="ECO:0000259" key="11">
    <source>
        <dbReference type="PROSITE" id="PS51706"/>
    </source>
</evidence>
<evidence type="ECO:0000256" key="2">
    <source>
        <dbReference type="ARBA" id="ARBA00009638"/>
    </source>
</evidence>
<proteinExistence type="inferred from homology"/>
<protein>
    <recommendedName>
        <fullName evidence="10">Probable GTP-binding protein EngB</fullName>
    </recommendedName>
</protein>